<feature type="compositionally biased region" description="Basic and acidic residues" evidence="1">
    <location>
        <begin position="1411"/>
        <end position="1422"/>
    </location>
</feature>
<keyword evidence="3" id="KW-1185">Reference proteome</keyword>
<evidence type="ECO:0000313" key="2">
    <source>
        <dbReference type="EMBL" id="EAR90611.2"/>
    </source>
</evidence>
<dbReference type="KEGG" id="tet:TTHERM_00123590"/>
<protein>
    <submittedName>
        <fullName evidence="2">Uncharacterized protein</fullName>
    </submittedName>
</protein>
<feature type="compositionally biased region" description="Acidic residues" evidence="1">
    <location>
        <begin position="101"/>
        <end position="110"/>
    </location>
</feature>
<proteinExistence type="predicted"/>
<dbReference type="GeneID" id="7833239"/>
<feature type="compositionally biased region" description="Acidic residues" evidence="1">
    <location>
        <begin position="487"/>
        <end position="503"/>
    </location>
</feature>
<organism evidence="2 3">
    <name type="scientific">Tetrahymena thermophila (strain SB210)</name>
    <dbReference type="NCBI Taxonomy" id="312017"/>
    <lineage>
        <taxon>Eukaryota</taxon>
        <taxon>Sar</taxon>
        <taxon>Alveolata</taxon>
        <taxon>Ciliophora</taxon>
        <taxon>Intramacronucleata</taxon>
        <taxon>Oligohymenophorea</taxon>
        <taxon>Hymenostomatida</taxon>
        <taxon>Tetrahymenina</taxon>
        <taxon>Tetrahymenidae</taxon>
        <taxon>Tetrahymena</taxon>
    </lineage>
</organism>
<evidence type="ECO:0000256" key="1">
    <source>
        <dbReference type="SAM" id="MobiDB-lite"/>
    </source>
</evidence>
<dbReference type="RefSeq" id="XP_001010856.2">
    <property type="nucleotide sequence ID" value="XM_001010856.2"/>
</dbReference>
<dbReference type="Proteomes" id="UP000009168">
    <property type="component" value="Unassembled WGS sequence"/>
</dbReference>
<evidence type="ECO:0000313" key="3">
    <source>
        <dbReference type="Proteomes" id="UP000009168"/>
    </source>
</evidence>
<feature type="compositionally biased region" description="Polar residues" evidence="1">
    <location>
        <begin position="1423"/>
        <end position="1437"/>
    </location>
</feature>
<dbReference type="EMBL" id="GG662798">
    <property type="protein sequence ID" value="EAR90611.2"/>
    <property type="molecule type" value="Genomic_DNA"/>
</dbReference>
<feature type="compositionally biased region" description="Basic and acidic residues" evidence="1">
    <location>
        <begin position="504"/>
        <end position="521"/>
    </location>
</feature>
<reference evidence="3" key="1">
    <citation type="journal article" date="2006" name="PLoS Biol.">
        <title>Macronuclear genome sequence of the ciliate Tetrahymena thermophila, a model eukaryote.</title>
        <authorList>
            <person name="Eisen J.A."/>
            <person name="Coyne R.S."/>
            <person name="Wu M."/>
            <person name="Wu D."/>
            <person name="Thiagarajan M."/>
            <person name="Wortman J.R."/>
            <person name="Badger J.H."/>
            <person name="Ren Q."/>
            <person name="Amedeo P."/>
            <person name="Jones K.M."/>
            <person name="Tallon L.J."/>
            <person name="Delcher A.L."/>
            <person name="Salzberg S.L."/>
            <person name="Silva J.C."/>
            <person name="Haas B.J."/>
            <person name="Majoros W.H."/>
            <person name="Farzad M."/>
            <person name="Carlton J.M."/>
            <person name="Smith R.K. Jr."/>
            <person name="Garg J."/>
            <person name="Pearlman R.E."/>
            <person name="Karrer K.M."/>
            <person name="Sun L."/>
            <person name="Manning G."/>
            <person name="Elde N.C."/>
            <person name="Turkewitz A.P."/>
            <person name="Asai D.J."/>
            <person name="Wilkes D.E."/>
            <person name="Wang Y."/>
            <person name="Cai H."/>
            <person name="Collins K."/>
            <person name="Stewart B.A."/>
            <person name="Lee S.R."/>
            <person name="Wilamowska K."/>
            <person name="Weinberg Z."/>
            <person name="Ruzzo W.L."/>
            <person name="Wloga D."/>
            <person name="Gaertig J."/>
            <person name="Frankel J."/>
            <person name="Tsao C.-C."/>
            <person name="Gorovsky M.A."/>
            <person name="Keeling P.J."/>
            <person name="Waller R.F."/>
            <person name="Patron N.J."/>
            <person name="Cherry J.M."/>
            <person name="Stover N.A."/>
            <person name="Krieger C.J."/>
            <person name="del Toro C."/>
            <person name="Ryder H.F."/>
            <person name="Williamson S.C."/>
            <person name="Barbeau R.A."/>
            <person name="Hamilton E.P."/>
            <person name="Orias E."/>
        </authorList>
    </citation>
    <scope>NUCLEOTIDE SEQUENCE [LARGE SCALE GENOMIC DNA]</scope>
    <source>
        <strain evidence="3">SB210</strain>
    </source>
</reference>
<dbReference type="HOGENOM" id="CLU_228113_0_0_1"/>
<name>Q22YR0_TETTS</name>
<feature type="compositionally biased region" description="Low complexity" evidence="1">
    <location>
        <begin position="60"/>
        <end position="69"/>
    </location>
</feature>
<feature type="region of interest" description="Disordered" evidence="1">
    <location>
        <begin position="487"/>
        <end position="522"/>
    </location>
</feature>
<sequence length="2532" mass="299912">MIEKQLAGIIDDQEKSHIIVEPWIPKAVDKNQGFIKKIMSFKQTLCKKRNKVKADEDLNSTKSTNKSNSRLGSDIDDEDDEHQHDEFKKCQKSHQSNSEQNQEEEDDELKDDEAYIKKMDYIKEKNIMIIHSYRKAELYLMPTNINSRARKIQEIQLEEDCNVYRCFAFNTEQLLFGIGKKLICFQWSQHQQYFNELDVFNLKDEITQVCGNVEDSQDQNVRNGFIVRSSKNYLLLVRFMEGKVVIKAQAYIDDNRIIFEKERNFMFYHKQRVILIRWQANFASDYQKQNKNDKQKESSFSFNSKTMQLKSAVVITIYECNPSLTNNGFFAKSYSHRLDLKEFEVIKEIEEAYILPQMQNGKNRIALVCQGKSFLLVFGYKDGSFILDKAAHNKIRLNFDISNNIIVGVKEDNKCEISTFNDSGSYESVLHQSASSFFHSAQSCVDIQEQFDLPFIGDYVVAIEQIRLQHGFEYYFLVQEPLYNEDEDDLEQDESDQEEEEEKSNEVRNREKKNEKKELKQKQKQQKISENIIFSIYKMKIVTPKEKLRYLIQEGLDTEQTMKQFGFTNEIEFMISWEQSKKTYIDVQKYLIDSRSIELRSTSDLLGVRDYKYLKQELKSLVNEKKLKVSEIKNVLRHMMEVFAKNQFSCVYSTPEYHQKFENIEKRLAKIAQLLFAYQKMVVIYLDQDNIEIDLNEFNKIWKNMTLQELFLLVLQKKSDLNLQEFVAVFKREILNNYYTLFYEIRRELREMPMKTMFMKMDFLLPLEQQKLNEILSQENDSNFININESEIKLWNLWDKDSEETLFCKVYAKNCAAYTEQSEVENNVIPNFISKRDQYSKKFIYSTVDGIEHLKTIKESLQQADTYMKLVKQFTTLYGEVDFSLLCLEAAMKDKGFADSEVLKKEYINLSLYSVLLYENNLIDIDYNEFKQQKTLQKLCQIISNNPTNPAIILCHKTMKLFTEYSKKPDKFLKILRKFIHRQECTPHIFHEVFKCVQKEFDEVSRNDIFQNLFDFICEKLNFEHNEYLEEYVDILKDKSQKEKIQLYSNMSRLIYNFGINKNIGYLEQFVNFDENRKEEEQQKQDEDKTKEEASKNNQKEGTSNQDIIKRAHSIVDEIIEKYFYNKVSDKNKQVALDRSLNIIDIRKITHMRTLLNFIQENLFNKILKKGESEGKLLTKLLEFSKFDQFRDVQSSTTLSLEDVDRIILLNIRNTFKKHRIDEQIKRYIFEHFTLLKLENPTRTQEKAFFDLACLLLDPPIGLIYNLPDLRKKEKFTFLREILEIFLQPQRIHDLERVDFYSLHKYFTLFDKPDEEYVPFREHEFQLFLRDYALNLENVEKIVEVIEILKKEKSSYVSDLCYYLITEFEGLSTDQRKRFTQLGLLECQDEKLMMEIVSVIHQSKIISQQPQKEKEVQGEKPSQKSIISTNKENNTSLPEIKEENEDKLSANNSQTNIKAPLPAEKPKQQQSSSSSWGFFGNPLQYLKDKLQKKGSNIRILSTQIFQNDSKLSLQQNEKEVKELLHKLYDELISLVSDKKYNLNHIKSDDDEEDESNSEQSQIQNRRRQMDLFFKLLTRDPPSQAFYLLALNKQYFDLALISDIIMKLLKNYFISLDTFFLVKQMIRICIFRLCETPNSSIFYNEITKQQLKEGFIPYLNEKYQKNDVNRKIFERFFESFILINQLSYFQKYITKETEHKFLFEKAFRNTIIGQMIQESGNLDIFEKEPDIFRMEDFNTKELLISSIVCELRNNNIEKAMELWRKITVLNKSEQQSQNKNQQQIDQGWIDCFRKIHERSKHLKALIELLDRIHGENKDLFDRIVDRKAFQLLKSLNNVSCEVDMSKYVKFEQIFKCKEGPQTISNSLASNNIIKIRDPAEENRKILSKGEHSERVVQTLKQINKYEIRQDLEEYNVFVLAHVLGYFIEGADSLVYYLFTKKLLQIKDKKINEDERNDQLGNDQDERLFESEDEEFYNIKQGKDDINGSSKYGGQQLHRREIIEIMIDRIASIEFIQSQIQKISKKTEQDPLKLRKYRLLIHLLSEREKKLIETSLTYTKYNSSSYQLEQNTSRKQMSESLYLRMTRQIESSKDGDSVSDKTCIWKYFETLLNQESTNLLDCSECKYLVTEFIHQKFTDIISFYQNTSVEFKTEFVDIVNQTLENSIQNFCTQAPLRKQLIQLLERIQYNMENVCEIIFDVMVQLILAQNSNDSINLVLISTKDYIVLTQEQNNILTQLSAVLRMGLLLQDSQTTNQLKMALIQNTKNASYFIERSLREIISKINQSSTVVDIIKLKYLVMYLQNTSLLQDLILSCAEHLQPNVLIPLLVKQFLSFEDIDIIDNVLNQVLISSYNLFGTQLQEKQVEQIINTLEENKNQIQQPLLYGFILQYIGAASFKKKSELFHELFDEALFKIVKKKQEQEETLSQSPLKNYKNEVEFNQYLDLQIDCYRLCVHKSIDDLIVYNIIDLIKQNKIYDAAKLNSRFQNHQQESLVNSFKKLKEDIIPMENNSNLSQITLKLLNMTKNDIKKLS</sequence>
<feature type="compositionally biased region" description="Basic and acidic residues" evidence="1">
    <location>
        <begin position="1439"/>
        <end position="1448"/>
    </location>
</feature>
<dbReference type="InParanoid" id="Q22YR0"/>
<feature type="region of interest" description="Disordered" evidence="1">
    <location>
        <begin position="1077"/>
        <end position="1107"/>
    </location>
</feature>
<feature type="region of interest" description="Disordered" evidence="1">
    <location>
        <begin position="53"/>
        <end position="110"/>
    </location>
</feature>
<feature type="compositionally biased region" description="Basic and acidic residues" evidence="1">
    <location>
        <begin position="1077"/>
        <end position="1099"/>
    </location>
</feature>
<gene>
    <name evidence="2" type="ORF">TTHERM_00123590</name>
</gene>
<feature type="region of interest" description="Disordered" evidence="1">
    <location>
        <begin position="1410"/>
        <end position="1451"/>
    </location>
</feature>
<accession>Q22YR0</accession>